<accession>A0A5C6BFV1</accession>
<evidence type="ECO:0000313" key="3">
    <source>
        <dbReference type="EMBL" id="TWU10381.1"/>
    </source>
</evidence>
<reference evidence="3 4" key="1">
    <citation type="submission" date="2019-02" db="EMBL/GenBank/DDBJ databases">
        <title>Deep-cultivation of Planctomycetes and their phenomic and genomic characterization uncovers novel biology.</title>
        <authorList>
            <person name="Wiegand S."/>
            <person name="Jogler M."/>
            <person name="Boedeker C."/>
            <person name="Pinto D."/>
            <person name="Vollmers J."/>
            <person name="Rivas-Marin E."/>
            <person name="Kohn T."/>
            <person name="Peeters S.H."/>
            <person name="Heuer A."/>
            <person name="Rast P."/>
            <person name="Oberbeckmann S."/>
            <person name="Bunk B."/>
            <person name="Jeske O."/>
            <person name="Meyerdierks A."/>
            <person name="Storesund J.E."/>
            <person name="Kallscheuer N."/>
            <person name="Luecker S."/>
            <person name="Lage O.M."/>
            <person name="Pohl T."/>
            <person name="Merkel B.J."/>
            <person name="Hornburger P."/>
            <person name="Mueller R.-W."/>
            <person name="Bruemmer F."/>
            <person name="Labrenz M."/>
            <person name="Spormann A.M."/>
            <person name="Op Den Camp H."/>
            <person name="Overmann J."/>
            <person name="Amann R."/>
            <person name="Jetten M.S.M."/>
            <person name="Mascher T."/>
            <person name="Medema M.H."/>
            <person name="Devos D.P."/>
            <person name="Kaster A.-K."/>
            <person name="Ovreas L."/>
            <person name="Rohde M."/>
            <person name="Galperin M.Y."/>
            <person name="Jogler C."/>
        </authorList>
    </citation>
    <scope>NUCLEOTIDE SEQUENCE [LARGE SCALE GENOMIC DNA]</scope>
    <source>
        <strain evidence="3 4">Pla52o</strain>
    </source>
</reference>
<keyword evidence="4" id="KW-1185">Reference proteome</keyword>
<dbReference type="AlphaFoldDB" id="A0A5C6BFV1"/>
<sequence length="768" mass="85834">MCIIAQDLTPPDRQSCPTRVDFMLTIIRHCRNSFWLALSIAASLVSASAAAEVPLSFELDIQPILSAQSCNSGACHGKQRGQNGFQLSLLGFDPEFDHAAVTREARGRRIFPASPENSLLLLKATAELPHGGGRKIERGSEDYQMLKQWIRQGAPRRVEGEPVLEKVTLERTSFSLSPKESQPLRVTAHYSDQSTRDVTRLATYLSNDDAIVSVDANGVIQAGDLPGETAVMARYMYHIEVVNVAIPQTEPLPASLFESLPRNGFIDELVYEKLQSLGIEPSSVVDDHVFLRRASLDLIGRLPTAEEAREFLDGSESESPADLRAQLVDRLLERPEFADHWAGYWADLLRPNPYRVGIKAVMNYDNWIRQQFRDNAPYDTFVRQLVTAKGSTWQNGAATLYRDRRSPDEVATMVSQLFLGIRLDCAKCHHHPFEKWSQQNFYEFAAFFSKVGHKGTGLSPPISGGEEVVYTSTRGSVRHPLTQEQMTPTPLFEIAGLDDANTTDASSEEPVDPRDALADWMTSTDNEFFAQVQVNRTWAMLLGRGLVEPVDDLRSTNPATNPALLNALAADFQASGYDFKHLLKTITLSRVYLHSSEPTASNVGDHSNYSRHYRRRLRAEVLLDAVADVTEVPEAFQGMPPESRANQVWTTRVNSIFLDTFGRPNENQDPPCERTPESTVTQALHLMNSQQLDQRVRSDNGRAARLASSEMTAQQIVDELYLSVFSRYPVASEQAYAAKLITEATDRRSVIEDIMWAMLNSPEFSILN</sequence>
<evidence type="ECO:0000313" key="4">
    <source>
        <dbReference type="Proteomes" id="UP000316304"/>
    </source>
</evidence>
<protein>
    <recommendedName>
        <fullName evidence="5">Bacterial Ig-like domain (Group 2)</fullName>
    </recommendedName>
</protein>
<comment type="caution">
    <text evidence="3">The sequence shown here is derived from an EMBL/GenBank/DDBJ whole genome shotgun (WGS) entry which is preliminary data.</text>
</comment>
<name>A0A5C6BFV1_9BACT</name>
<proteinExistence type="predicted"/>
<dbReference type="PANTHER" id="PTHR35889:SF3">
    <property type="entry name" value="F-BOX DOMAIN-CONTAINING PROTEIN"/>
    <property type="match status" value="1"/>
</dbReference>
<feature type="domain" description="DUF1553" evidence="2">
    <location>
        <begin position="514"/>
        <end position="740"/>
    </location>
</feature>
<dbReference type="InterPro" id="IPR022655">
    <property type="entry name" value="DUF1553"/>
</dbReference>
<organism evidence="3 4">
    <name type="scientific">Novipirellula galeiformis</name>
    <dbReference type="NCBI Taxonomy" id="2528004"/>
    <lineage>
        <taxon>Bacteria</taxon>
        <taxon>Pseudomonadati</taxon>
        <taxon>Planctomycetota</taxon>
        <taxon>Planctomycetia</taxon>
        <taxon>Pirellulales</taxon>
        <taxon>Pirellulaceae</taxon>
        <taxon>Novipirellula</taxon>
    </lineage>
</organism>
<dbReference type="Gene3D" id="2.60.40.1080">
    <property type="match status" value="1"/>
</dbReference>
<evidence type="ECO:0008006" key="5">
    <source>
        <dbReference type="Google" id="ProtNLM"/>
    </source>
</evidence>
<dbReference type="InterPro" id="IPR011444">
    <property type="entry name" value="DUF1549"/>
</dbReference>
<dbReference type="Pfam" id="PF07583">
    <property type="entry name" value="PSCyt2"/>
    <property type="match status" value="1"/>
</dbReference>
<feature type="domain" description="DUF1549" evidence="1">
    <location>
        <begin position="266"/>
        <end position="451"/>
    </location>
</feature>
<evidence type="ECO:0000259" key="1">
    <source>
        <dbReference type="Pfam" id="PF07583"/>
    </source>
</evidence>
<dbReference type="Proteomes" id="UP000316304">
    <property type="component" value="Unassembled WGS sequence"/>
</dbReference>
<dbReference type="Pfam" id="PF07587">
    <property type="entry name" value="PSD1"/>
    <property type="match status" value="1"/>
</dbReference>
<evidence type="ECO:0000259" key="2">
    <source>
        <dbReference type="Pfam" id="PF07587"/>
    </source>
</evidence>
<gene>
    <name evidence="3" type="ORF">Pla52o_56630</name>
</gene>
<dbReference type="PANTHER" id="PTHR35889">
    <property type="entry name" value="CYCLOINULO-OLIGOSACCHARIDE FRUCTANOTRANSFERASE-RELATED"/>
    <property type="match status" value="1"/>
</dbReference>
<dbReference type="EMBL" id="SJPT01000018">
    <property type="protein sequence ID" value="TWU10381.1"/>
    <property type="molecule type" value="Genomic_DNA"/>
</dbReference>